<proteinExistence type="predicted"/>
<dbReference type="EMBL" id="MU839828">
    <property type="protein sequence ID" value="KAK1759583.1"/>
    <property type="molecule type" value="Genomic_DNA"/>
</dbReference>
<keyword evidence="4 6" id="KW-0472">Membrane</keyword>
<dbReference type="AlphaFoldDB" id="A0AAJ0FDQ7"/>
<evidence type="ECO:0000256" key="4">
    <source>
        <dbReference type="ARBA" id="ARBA00023136"/>
    </source>
</evidence>
<evidence type="ECO:0000313" key="9">
    <source>
        <dbReference type="Proteomes" id="UP001239445"/>
    </source>
</evidence>
<sequence length="310" mass="32603">MLRHRNGDTLVVVVVAALLSFLAQADPRATCYYPDQTVAGGFYPCIAYDAAYSACCPAGWSCFSNALCIATTPSPTYPNLTYGAVQRAACTAPQWANNVCGSICLDKDNNNGHLIYCGIDRFCCEHDFNTGKCSCDANGNATVIRPGVFQTIIFVSDATFTGTPSISIATTSANVRPTTSSRVTTTTADTPSSATASPTGTADPGNQGPSPSPSPDNNGNRNLIIGVVVGVVGGLLLLGAIGFFAWRWRRNRPIDDGEPTVVGMKPLGHGTSAATTASSVAPHIDDDLRENDPDGARFVNDYGRPRRVDI</sequence>
<dbReference type="GO" id="GO:0016020">
    <property type="term" value="C:membrane"/>
    <property type="evidence" value="ECO:0007669"/>
    <property type="project" value="UniProtKB-SubCell"/>
</dbReference>
<dbReference type="InterPro" id="IPR051694">
    <property type="entry name" value="Immunoregulatory_rcpt-like"/>
</dbReference>
<name>A0AAJ0FDQ7_9PEZI</name>
<evidence type="ECO:0000256" key="6">
    <source>
        <dbReference type="SAM" id="Phobius"/>
    </source>
</evidence>
<dbReference type="PANTHER" id="PTHR15549:SF33">
    <property type="entry name" value="MEMBRANE PROTEIN WSC4, PUTATIVE (AFU_ORTHOLOGUE AFUA_5G09020)-RELATED"/>
    <property type="match status" value="1"/>
</dbReference>
<evidence type="ECO:0000256" key="1">
    <source>
        <dbReference type="ARBA" id="ARBA00004167"/>
    </source>
</evidence>
<evidence type="ECO:0000256" key="7">
    <source>
        <dbReference type="SAM" id="SignalP"/>
    </source>
</evidence>
<keyword evidence="7" id="KW-0732">Signal</keyword>
<feature type="chain" id="PRO_5042486254" description="Mid2 domain-containing protein" evidence="7">
    <location>
        <begin position="26"/>
        <end position="310"/>
    </location>
</feature>
<keyword evidence="9" id="KW-1185">Reference proteome</keyword>
<protein>
    <recommendedName>
        <fullName evidence="10">Mid2 domain-containing protein</fullName>
    </recommendedName>
</protein>
<comment type="subcellular location">
    <subcellularLocation>
        <location evidence="1">Membrane</location>
        <topology evidence="1">Single-pass membrane protein</topology>
    </subcellularLocation>
</comment>
<evidence type="ECO:0000313" key="8">
    <source>
        <dbReference type="EMBL" id="KAK1759583.1"/>
    </source>
</evidence>
<keyword evidence="3 6" id="KW-1133">Transmembrane helix</keyword>
<dbReference type="GO" id="GO:0071944">
    <property type="term" value="C:cell periphery"/>
    <property type="evidence" value="ECO:0007669"/>
    <property type="project" value="UniProtKB-ARBA"/>
</dbReference>
<accession>A0AAJ0FDQ7</accession>
<comment type="caution">
    <text evidence="8">The sequence shown here is derived from an EMBL/GenBank/DDBJ whole genome shotgun (WGS) entry which is preliminary data.</text>
</comment>
<reference evidence="8" key="1">
    <citation type="submission" date="2023-06" db="EMBL/GenBank/DDBJ databases">
        <title>Genome-scale phylogeny and comparative genomics of the fungal order Sordariales.</title>
        <authorList>
            <consortium name="Lawrence Berkeley National Laboratory"/>
            <person name="Hensen N."/>
            <person name="Bonometti L."/>
            <person name="Westerberg I."/>
            <person name="Brannstrom I.O."/>
            <person name="Guillou S."/>
            <person name="Cros-Aarteil S."/>
            <person name="Calhoun S."/>
            <person name="Haridas S."/>
            <person name="Kuo A."/>
            <person name="Mondo S."/>
            <person name="Pangilinan J."/>
            <person name="Riley R."/>
            <person name="Labutti K."/>
            <person name="Andreopoulos B."/>
            <person name="Lipzen A."/>
            <person name="Chen C."/>
            <person name="Yanf M."/>
            <person name="Daum C."/>
            <person name="Ng V."/>
            <person name="Clum A."/>
            <person name="Steindorff A."/>
            <person name="Ohm R."/>
            <person name="Martin F."/>
            <person name="Silar P."/>
            <person name="Natvig D."/>
            <person name="Lalanne C."/>
            <person name="Gautier V."/>
            <person name="Ament-Velasquez S.L."/>
            <person name="Kruys A."/>
            <person name="Hutchinson M.I."/>
            <person name="Powell A.J."/>
            <person name="Barry K."/>
            <person name="Miller A.N."/>
            <person name="Grigoriev I.V."/>
            <person name="Debuchy R."/>
            <person name="Gladieux P."/>
            <person name="Thoren M.H."/>
            <person name="Johannesson H."/>
        </authorList>
    </citation>
    <scope>NUCLEOTIDE SEQUENCE</scope>
    <source>
        <strain evidence="8">PSN4</strain>
    </source>
</reference>
<gene>
    <name evidence="8" type="ORF">QBC47DRAFT_357433</name>
</gene>
<dbReference type="Proteomes" id="UP001239445">
    <property type="component" value="Unassembled WGS sequence"/>
</dbReference>
<feature type="transmembrane region" description="Helical" evidence="6">
    <location>
        <begin position="223"/>
        <end position="246"/>
    </location>
</feature>
<keyword evidence="2 6" id="KW-0812">Transmembrane</keyword>
<feature type="compositionally biased region" description="Low complexity" evidence="5">
    <location>
        <begin position="175"/>
        <end position="218"/>
    </location>
</feature>
<organism evidence="8 9">
    <name type="scientific">Echria macrotheca</name>
    <dbReference type="NCBI Taxonomy" id="438768"/>
    <lineage>
        <taxon>Eukaryota</taxon>
        <taxon>Fungi</taxon>
        <taxon>Dikarya</taxon>
        <taxon>Ascomycota</taxon>
        <taxon>Pezizomycotina</taxon>
        <taxon>Sordariomycetes</taxon>
        <taxon>Sordariomycetidae</taxon>
        <taxon>Sordariales</taxon>
        <taxon>Schizotheciaceae</taxon>
        <taxon>Echria</taxon>
    </lineage>
</organism>
<evidence type="ECO:0000256" key="3">
    <source>
        <dbReference type="ARBA" id="ARBA00022989"/>
    </source>
</evidence>
<evidence type="ECO:0000256" key="2">
    <source>
        <dbReference type="ARBA" id="ARBA00022692"/>
    </source>
</evidence>
<feature type="signal peptide" evidence="7">
    <location>
        <begin position="1"/>
        <end position="25"/>
    </location>
</feature>
<feature type="region of interest" description="Disordered" evidence="5">
    <location>
        <begin position="173"/>
        <end position="218"/>
    </location>
</feature>
<evidence type="ECO:0000256" key="5">
    <source>
        <dbReference type="SAM" id="MobiDB-lite"/>
    </source>
</evidence>
<dbReference type="PANTHER" id="PTHR15549">
    <property type="entry name" value="PAIRED IMMUNOGLOBULIN-LIKE TYPE 2 RECEPTOR"/>
    <property type="match status" value="1"/>
</dbReference>
<evidence type="ECO:0008006" key="10">
    <source>
        <dbReference type="Google" id="ProtNLM"/>
    </source>
</evidence>